<dbReference type="GO" id="GO:0043565">
    <property type="term" value="F:sequence-specific DNA binding"/>
    <property type="evidence" value="ECO:0007669"/>
    <property type="project" value="TreeGrafter"/>
</dbReference>
<dbReference type="GO" id="GO:0006351">
    <property type="term" value="P:DNA-templated transcription"/>
    <property type="evidence" value="ECO:0007669"/>
    <property type="project" value="TreeGrafter"/>
</dbReference>
<dbReference type="PROSITE" id="PS50931">
    <property type="entry name" value="HTH_LYSR"/>
    <property type="match status" value="1"/>
</dbReference>
<evidence type="ECO:0000313" key="7">
    <source>
        <dbReference type="Proteomes" id="UP000076577"/>
    </source>
</evidence>
<dbReference type="InterPro" id="IPR058163">
    <property type="entry name" value="LysR-type_TF_proteobact-type"/>
</dbReference>
<dbReference type="PATRIC" id="fig|989403.3.peg.1303"/>
<keyword evidence="7" id="KW-1185">Reference proteome</keyword>
<dbReference type="InterPro" id="IPR036388">
    <property type="entry name" value="WH-like_DNA-bd_sf"/>
</dbReference>
<comment type="caution">
    <text evidence="6">The sequence shown here is derived from an EMBL/GenBank/DDBJ whole genome shotgun (WGS) entry which is preliminary data.</text>
</comment>
<sequence length="313" mass="35342">MDSITRIRCFLQVVESGGFSAAARDMGRSKALISKYVSELEDELGVRLLNRTTRQISLTQVGEAYFREAGELLQRFDDLKDAVQQEHKEVRGRLRLSAPRSSTELMLGSVFASFLQDHPRVELDIQMEDRFVDIVEEGYDVAIRITELGDSSLIARKIRDVRVVVCASPGYWEEHGMPEKPSELSGMPCLITTNYKFKSNWMFVENGERFSVPVKGPMHVNSAKTAISSALVGLGAVRLPIFYVHEELTKGTLVPALEKFEVPGPAMYAVYPHRRHLSAKVRAFVDYMVNWHKQLERQGNCPSALVKVAHKEQ</sequence>
<accession>A0A166A8Q6</accession>
<dbReference type="PANTHER" id="PTHR30537:SF35">
    <property type="entry name" value="TRANSCRIPTIONAL REGULATORY PROTEIN"/>
    <property type="match status" value="1"/>
</dbReference>
<evidence type="ECO:0000313" key="6">
    <source>
        <dbReference type="EMBL" id="KZL20729.1"/>
    </source>
</evidence>
<dbReference type="OrthoDB" id="9813056at2"/>
<name>A0A166A8Q6_9HYPH</name>
<dbReference type="STRING" id="989403.SAMN05421798_107160"/>
<keyword evidence="4" id="KW-0804">Transcription</keyword>
<reference evidence="6 7" key="1">
    <citation type="journal article" date="2016" name="Front. Microbiol.">
        <title>Comparative Genomic Analysis Reveals a Diverse Repertoire of Genes Involved in Prokaryote-Eukaryote Interactions within the Pseudovibrio Genus.</title>
        <authorList>
            <person name="Romano S."/>
            <person name="Fernandez-Guerra A."/>
            <person name="Reen F.J."/>
            <person name="Glockner F.O."/>
            <person name="Crowley S.P."/>
            <person name="O'Sullivan O."/>
            <person name="Cotter P.D."/>
            <person name="Adams C."/>
            <person name="Dobson A.D."/>
            <person name="O'Gara F."/>
        </authorList>
    </citation>
    <scope>NUCLEOTIDE SEQUENCE [LARGE SCALE GENOMIC DNA]</scope>
    <source>
        <strain evidence="6 7">Ad2</strain>
    </source>
</reference>
<evidence type="ECO:0000256" key="2">
    <source>
        <dbReference type="ARBA" id="ARBA00023015"/>
    </source>
</evidence>
<dbReference type="CDD" id="cd08422">
    <property type="entry name" value="PBP2_CrgA_like"/>
    <property type="match status" value="1"/>
</dbReference>
<dbReference type="RefSeq" id="WP_068003826.1">
    <property type="nucleotide sequence ID" value="NZ_FOFM01000007.1"/>
</dbReference>
<feature type="domain" description="HTH lysR-type" evidence="5">
    <location>
        <begin position="1"/>
        <end position="59"/>
    </location>
</feature>
<dbReference type="Pfam" id="PF03466">
    <property type="entry name" value="LysR_substrate"/>
    <property type="match status" value="1"/>
</dbReference>
<keyword evidence="3" id="KW-0238">DNA-binding</keyword>
<dbReference type="Gene3D" id="1.10.10.10">
    <property type="entry name" value="Winged helix-like DNA-binding domain superfamily/Winged helix DNA-binding domain"/>
    <property type="match status" value="1"/>
</dbReference>
<dbReference type="Pfam" id="PF00126">
    <property type="entry name" value="HTH_1"/>
    <property type="match status" value="1"/>
</dbReference>
<evidence type="ECO:0000256" key="3">
    <source>
        <dbReference type="ARBA" id="ARBA00023125"/>
    </source>
</evidence>
<dbReference type="Gene3D" id="3.40.190.290">
    <property type="match status" value="1"/>
</dbReference>
<dbReference type="AlphaFoldDB" id="A0A166A8Q6"/>
<dbReference type="FunFam" id="1.10.10.10:FF:000001">
    <property type="entry name" value="LysR family transcriptional regulator"/>
    <property type="match status" value="1"/>
</dbReference>
<dbReference type="InterPro" id="IPR005119">
    <property type="entry name" value="LysR_subst-bd"/>
</dbReference>
<dbReference type="FunFam" id="3.40.190.290:FF:000001">
    <property type="entry name" value="Transcriptional regulator, LysR family"/>
    <property type="match status" value="1"/>
</dbReference>
<keyword evidence="2" id="KW-0805">Transcription regulation</keyword>
<evidence type="ECO:0000259" key="5">
    <source>
        <dbReference type="PROSITE" id="PS50931"/>
    </source>
</evidence>
<dbReference type="GO" id="GO:0003700">
    <property type="term" value="F:DNA-binding transcription factor activity"/>
    <property type="evidence" value="ECO:0007669"/>
    <property type="project" value="InterPro"/>
</dbReference>
<organism evidence="6 7">
    <name type="scientific">Pseudovibrio axinellae</name>
    <dbReference type="NCBI Taxonomy" id="989403"/>
    <lineage>
        <taxon>Bacteria</taxon>
        <taxon>Pseudomonadati</taxon>
        <taxon>Pseudomonadota</taxon>
        <taxon>Alphaproteobacteria</taxon>
        <taxon>Hyphomicrobiales</taxon>
        <taxon>Stappiaceae</taxon>
        <taxon>Pseudovibrio</taxon>
    </lineage>
</organism>
<dbReference type="InterPro" id="IPR000847">
    <property type="entry name" value="LysR_HTH_N"/>
</dbReference>
<dbReference type="EMBL" id="LMCB01000006">
    <property type="protein sequence ID" value="KZL20729.1"/>
    <property type="molecule type" value="Genomic_DNA"/>
</dbReference>
<proteinExistence type="inferred from homology"/>
<dbReference type="SUPFAM" id="SSF46785">
    <property type="entry name" value="Winged helix' DNA-binding domain"/>
    <property type="match status" value="1"/>
</dbReference>
<dbReference type="InterPro" id="IPR036390">
    <property type="entry name" value="WH_DNA-bd_sf"/>
</dbReference>
<evidence type="ECO:0000256" key="4">
    <source>
        <dbReference type="ARBA" id="ARBA00023163"/>
    </source>
</evidence>
<dbReference type="Proteomes" id="UP000076577">
    <property type="component" value="Unassembled WGS sequence"/>
</dbReference>
<protein>
    <submittedName>
        <fullName evidence="6">HTH-type transcriptional regulator DmlR</fullName>
    </submittedName>
</protein>
<dbReference type="PANTHER" id="PTHR30537">
    <property type="entry name" value="HTH-TYPE TRANSCRIPTIONAL REGULATOR"/>
    <property type="match status" value="1"/>
</dbReference>
<gene>
    <name evidence="6" type="primary">dmlR_4</name>
    <name evidence="6" type="ORF">PsAD2_01217</name>
</gene>
<dbReference type="SUPFAM" id="SSF53850">
    <property type="entry name" value="Periplasmic binding protein-like II"/>
    <property type="match status" value="1"/>
</dbReference>
<comment type="similarity">
    <text evidence="1">Belongs to the LysR transcriptional regulatory family.</text>
</comment>
<evidence type="ECO:0000256" key="1">
    <source>
        <dbReference type="ARBA" id="ARBA00009437"/>
    </source>
</evidence>